<feature type="domain" description="PRORP" evidence="13">
    <location>
        <begin position="265"/>
        <end position="413"/>
    </location>
</feature>
<dbReference type="GO" id="GO:0046872">
    <property type="term" value="F:metal ion binding"/>
    <property type="evidence" value="ECO:0007669"/>
    <property type="project" value="UniProtKB-KW"/>
</dbReference>
<dbReference type="Proteomes" id="UP001055439">
    <property type="component" value="Chromosome 8"/>
</dbReference>
<dbReference type="PANTHER" id="PTHR13547:SF13">
    <property type="entry name" value="PROTEINACEOUS RNASE P 2"/>
    <property type="match status" value="1"/>
</dbReference>
<evidence type="ECO:0000256" key="8">
    <source>
        <dbReference type="ARBA" id="ARBA00022737"/>
    </source>
</evidence>
<dbReference type="InterPro" id="IPR033443">
    <property type="entry name" value="PROP1-like_PPR_dom"/>
</dbReference>
<sequence length="592" mass="65856">MASAAAAKKKTNKKNSSREGQFRHALDTCSKSGDLAGALALYETAVAEDLRLSAYHFNSLLHILSSSIETLGDEASTRSVVDAGSRIFDAMVAAGIAPNEATVTSMARIAARRPDGGGDLAFDLVRTMGEKYGATPRLRTYGPALFAFCQGSEAEKAYDVENHMVSTGVVPEEQEIAALLEVSAKVGREEKVYEYLHRLRSNVRYVTAATAEILERWFRSKLAAEVGSSNWDTGRVKDAILKNGGGWHGLGWLGKGTWEVNRANVNADGRCISCGQQLACVDIDQSKTKKFAESVASLAMEREAMSNFKKFQDWLDDHDSYDAIIDGANVALYQQNFADGGFSLSQLDAVVGELSKRFENTWPLVILHNRRVQALMENPYNRQLLVTWKSKGALYTTPSGSNDDWYGFLVTLEHLASQTSYQLLYPSTASYSVISFGKKVYLKNSYWLYAAVRLGCWLVTNDEMRDHIFELLGRSFFPKWKERHQVRYNFAKGNLTLVMPPPYSTVIQECETGSWHVPLDDKCDDERLQTWICITRHESHQASCKADLTGHSIQTITESQDLPTIPAKCANNSNSKRAGRVIGKRKERPSTF</sequence>
<evidence type="ECO:0000256" key="4">
    <source>
        <dbReference type="ARBA" id="ARBA00012179"/>
    </source>
</evidence>
<evidence type="ECO:0000256" key="5">
    <source>
        <dbReference type="ARBA" id="ARBA00022694"/>
    </source>
</evidence>
<keyword evidence="6" id="KW-0540">Nuclease</keyword>
<dbReference type="EC" id="3.1.26.5" evidence="4"/>
<evidence type="ECO:0000313" key="15">
    <source>
        <dbReference type="EMBL" id="URE39190.1"/>
    </source>
</evidence>
<keyword evidence="11" id="KW-0460">Magnesium</keyword>
<comment type="similarity">
    <text evidence="3">Belongs to the PPR family. P subfamily.</text>
</comment>
<feature type="domain" description="PRORP" evidence="13">
    <location>
        <begin position="444"/>
        <end position="533"/>
    </location>
</feature>
<evidence type="ECO:0000256" key="3">
    <source>
        <dbReference type="ARBA" id="ARBA00007626"/>
    </source>
</evidence>
<evidence type="ECO:0000259" key="14">
    <source>
        <dbReference type="Pfam" id="PF17177"/>
    </source>
</evidence>
<dbReference type="FunFam" id="1.25.40.10:FF:003531">
    <property type="entry name" value="Uncharacterized protein"/>
    <property type="match status" value="1"/>
</dbReference>
<gene>
    <name evidence="15" type="ORF">MUK42_15758</name>
</gene>
<keyword evidence="16" id="KW-1185">Reference proteome</keyword>
<name>A0A9E7HT37_9LILI</name>
<evidence type="ECO:0000256" key="12">
    <source>
        <dbReference type="SAM" id="MobiDB-lite"/>
    </source>
</evidence>
<keyword evidence="8" id="KW-0677">Repeat</keyword>
<evidence type="ECO:0000256" key="2">
    <source>
        <dbReference type="ARBA" id="ARBA00001946"/>
    </source>
</evidence>
<evidence type="ECO:0000256" key="10">
    <source>
        <dbReference type="ARBA" id="ARBA00022833"/>
    </source>
</evidence>
<evidence type="ECO:0000256" key="11">
    <source>
        <dbReference type="ARBA" id="ARBA00022842"/>
    </source>
</evidence>
<dbReference type="Pfam" id="PF17177">
    <property type="entry name" value="PPR_long"/>
    <property type="match status" value="1"/>
</dbReference>
<dbReference type="AlphaFoldDB" id="A0A9E7HT37"/>
<dbReference type="InterPro" id="IPR011990">
    <property type="entry name" value="TPR-like_helical_dom_sf"/>
</dbReference>
<keyword evidence="10" id="KW-0862">Zinc</keyword>
<keyword evidence="7" id="KW-0479">Metal-binding</keyword>
<dbReference type="EMBL" id="CP097510">
    <property type="protein sequence ID" value="URE39190.1"/>
    <property type="molecule type" value="Genomic_DNA"/>
</dbReference>
<feature type="domain" description="PROP1-like PPR" evidence="14">
    <location>
        <begin position="10"/>
        <end position="224"/>
    </location>
</feature>
<evidence type="ECO:0000256" key="7">
    <source>
        <dbReference type="ARBA" id="ARBA00022723"/>
    </source>
</evidence>
<keyword evidence="5" id="KW-0819">tRNA processing</keyword>
<comment type="cofactor">
    <cofactor evidence="2">
        <name>Mg(2+)</name>
        <dbReference type="ChEBI" id="CHEBI:18420"/>
    </cofactor>
</comment>
<dbReference type="OrthoDB" id="46913at2759"/>
<feature type="region of interest" description="Disordered" evidence="12">
    <location>
        <begin position="1"/>
        <end position="22"/>
    </location>
</feature>
<evidence type="ECO:0000256" key="1">
    <source>
        <dbReference type="ARBA" id="ARBA00000928"/>
    </source>
</evidence>
<dbReference type="Pfam" id="PF16953">
    <property type="entry name" value="PRORP"/>
    <property type="match status" value="2"/>
</dbReference>
<dbReference type="GO" id="GO:0004526">
    <property type="term" value="F:ribonuclease P activity"/>
    <property type="evidence" value="ECO:0007669"/>
    <property type="project" value="UniProtKB-EC"/>
</dbReference>
<feature type="region of interest" description="Disordered" evidence="12">
    <location>
        <begin position="573"/>
        <end position="592"/>
    </location>
</feature>
<evidence type="ECO:0000259" key="13">
    <source>
        <dbReference type="Pfam" id="PF16953"/>
    </source>
</evidence>
<evidence type="ECO:0000256" key="6">
    <source>
        <dbReference type="ARBA" id="ARBA00022722"/>
    </source>
</evidence>
<feature type="compositionally biased region" description="Basic residues" evidence="12">
    <location>
        <begin position="577"/>
        <end position="592"/>
    </location>
</feature>
<reference evidence="15" key="1">
    <citation type="submission" date="2022-05" db="EMBL/GenBank/DDBJ databases">
        <title>The Musa troglodytarum L. genome provides insights into the mechanism of non-climacteric behaviour and enrichment of carotenoids.</title>
        <authorList>
            <person name="Wang J."/>
        </authorList>
    </citation>
    <scope>NUCLEOTIDE SEQUENCE</scope>
    <source>
        <tissue evidence="15">Leaf</tissue>
    </source>
</reference>
<comment type="catalytic activity">
    <reaction evidence="1">
        <text>Endonucleolytic cleavage of RNA, removing 5'-extranucleotides from tRNA precursor.</text>
        <dbReference type="EC" id="3.1.26.5"/>
    </reaction>
</comment>
<dbReference type="GO" id="GO:0001682">
    <property type="term" value="P:tRNA 5'-leader removal"/>
    <property type="evidence" value="ECO:0007669"/>
    <property type="project" value="TreeGrafter"/>
</dbReference>
<dbReference type="InterPro" id="IPR031595">
    <property type="entry name" value="PRORP_C"/>
</dbReference>
<accession>A0A9E7HT37</accession>
<evidence type="ECO:0000313" key="16">
    <source>
        <dbReference type="Proteomes" id="UP001055439"/>
    </source>
</evidence>
<proteinExistence type="inferred from homology"/>
<dbReference type="PANTHER" id="PTHR13547">
    <property type="match status" value="1"/>
</dbReference>
<dbReference type="Gene3D" id="3.40.50.11980">
    <property type="match status" value="1"/>
</dbReference>
<keyword evidence="9" id="KW-0378">Hydrolase</keyword>
<dbReference type="Gene3D" id="1.25.40.10">
    <property type="entry name" value="Tetratricopeptide repeat domain"/>
    <property type="match status" value="2"/>
</dbReference>
<organism evidence="15 16">
    <name type="scientific">Musa troglodytarum</name>
    <name type="common">fe'i banana</name>
    <dbReference type="NCBI Taxonomy" id="320322"/>
    <lineage>
        <taxon>Eukaryota</taxon>
        <taxon>Viridiplantae</taxon>
        <taxon>Streptophyta</taxon>
        <taxon>Embryophyta</taxon>
        <taxon>Tracheophyta</taxon>
        <taxon>Spermatophyta</taxon>
        <taxon>Magnoliopsida</taxon>
        <taxon>Liliopsida</taxon>
        <taxon>Zingiberales</taxon>
        <taxon>Musaceae</taxon>
        <taxon>Musa</taxon>
    </lineage>
</organism>
<protein>
    <recommendedName>
        <fullName evidence="4">ribonuclease P</fullName>
        <ecNumber evidence="4">3.1.26.5</ecNumber>
    </recommendedName>
</protein>
<evidence type="ECO:0000256" key="9">
    <source>
        <dbReference type="ARBA" id="ARBA00022801"/>
    </source>
</evidence>